<protein>
    <submittedName>
        <fullName evidence="1">Uncharacterized protein</fullName>
    </submittedName>
</protein>
<dbReference type="Proteomes" id="UP000030645">
    <property type="component" value="Unassembled WGS sequence"/>
</dbReference>
<proteinExistence type="predicted"/>
<dbReference type="AlphaFoldDB" id="W9SK43"/>
<name>W9SK43_9ROSA</name>
<keyword evidence="2" id="KW-1185">Reference proteome</keyword>
<organism evidence="1 2">
    <name type="scientific">Morus notabilis</name>
    <dbReference type="NCBI Taxonomy" id="981085"/>
    <lineage>
        <taxon>Eukaryota</taxon>
        <taxon>Viridiplantae</taxon>
        <taxon>Streptophyta</taxon>
        <taxon>Embryophyta</taxon>
        <taxon>Tracheophyta</taxon>
        <taxon>Spermatophyta</taxon>
        <taxon>Magnoliopsida</taxon>
        <taxon>eudicotyledons</taxon>
        <taxon>Gunneridae</taxon>
        <taxon>Pentapetalae</taxon>
        <taxon>rosids</taxon>
        <taxon>fabids</taxon>
        <taxon>Rosales</taxon>
        <taxon>Moraceae</taxon>
        <taxon>Moreae</taxon>
        <taxon>Morus</taxon>
    </lineage>
</organism>
<sequence length="143" mass="16644">MVILGLVDLTKKSNVYLHDKDFLSLYYMKQNPDSDGRCMFVPRKKHAIAIKEVKLVDRQWNSRYAMVRGVVDEVGSPWIAPTVWGRPERARNKLPAITNEFVEKFVKMKNAQKTPPELPIGIDRPLLLPWLRLMSSRSTKRYC</sequence>
<evidence type="ECO:0000313" key="2">
    <source>
        <dbReference type="Proteomes" id="UP000030645"/>
    </source>
</evidence>
<evidence type="ECO:0000313" key="1">
    <source>
        <dbReference type="EMBL" id="EXC32538.1"/>
    </source>
</evidence>
<dbReference type="EMBL" id="KE346303">
    <property type="protein sequence ID" value="EXC32538.1"/>
    <property type="molecule type" value="Genomic_DNA"/>
</dbReference>
<reference evidence="2" key="1">
    <citation type="submission" date="2013-01" db="EMBL/GenBank/DDBJ databases">
        <title>Draft Genome Sequence of a Mulberry Tree, Morus notabilis C.K. Schneid.</title>
        <authorList>
            <person name="He N."/>
            <person name="Zhao S."/>
        </authorList>
    </citation>
    <scope>NUCLEOTIDE SEQUENCE</scope>
</reference>
<gene>
    <name evidence="1" type="ORF">L484_002937</name>
</gene>
<accession>W9SK43</accession>